<dbReference type="AlphaFoldDB" id="A0A6P1C1E8"/>
<reference evidence="1 2" key="1">
    <citation type="journal article" date="2020" name="Arch. Microbiol.">
        <title>Bradyrhizobium uaiense sp. nov., a new highly efficient cowpea symbiont.</title>
        <authorList>
            <person name="Cabral Michel D."/>
            <person name="Azarias Guimaraes A."/>
            <person name="Martins da Costa E."/>
            <person name="Soares de Carvalho T."/>
            <person name="Balsanelli E."/>
            <person name="Willems A."/>
            <person name="Maltempi de Souza E."/>
            <person name="de Souza Moreira F.M."/>
        </authorList>
    </citation>
    <scope>NUCLEOTIDE SEQUENCE [LARGE SCALE GENOMIC DNA]</scope>
    <source>
        <strain evidence="1 2">UFLA 03-164</strain>
    </source>
</reference>
<sequence>SDEGDAGGLAGALRAHLSSRLPDYMVPAAFVPITALPLTPNGKLDRNALPAPADEAYALAAYEAPQGAVEIALAR</sequence>
<gene>
    <name evidence="1" type="ORF">FNJ47_49595</name>
</gene>
<evidence type="ECO:0000313" key="2">
    <source>
        <dbReference type="Proteomes" id="UP000468531"/>
    </source>
</evidence>
<protein>
    <submittedName>
        <fullName evidence="1">Uncharacterized protein</fullName>
    </submittedName>
</protein>
<dbReference type="InterPro" id="IPR050237">
    <property type="entry name" value="ATP-dep_AMP-bd_enzyme"/>
</dbReference>
<dbReference type="PANTHER" id="PTHR43767">
    <property type="entry name" value="LONG-CHAIN-FATTY-ACID--COA LIGASE"/>
    <property type="match status" value="1"/>
</dbReference>
<dbReference type="PANTHER" id="PTHR43767:SF10">
    <property type="entry name" value="SURFACTIN SYNTHASE SUBUNIT 1"/>
    <property type="match status" value="1"/>
</dbReference>
<dbReference type="Proteomes" id="UP000468531">
    <property type="component" value="Unassembled WGS sequence"/>
</dbReference>
<feature type="non-terminal residue" evidence="1">
    <location>
        <position position="75"/>
    </location>
</feature>
<accession>A0A6P1C1E8</accession>
<dbReference type="SUPFAM" id="SSF56801">
    <property type="entry name" value="Acetyl-CoA synthetase-like"/>
    <property type="match status" value="1"/>
</dbReference>
<keyword evidence="2" id="KW-1185">Reference proteome</keyword>
<comment type="caution">
    <text evidence="1">The sequence shown here is derived from an EMBL/GenBank/DDBJ whole genome shotgun (WGS) entry which is preliminary data.</text>
</comment>
<name>A0A6P1C1E8_9BRAD</name>
<feature type="non-terminal residue" evidence="1">
    <location>
        <position position="1"/>
    </location>
</feature>
<dbReference type="Gene3D" id="3.30.300.30">
    <property type="match status" value="1"/>
</dbReference>
<dbReference type="EMBL" id="VKHP01001166">
    <property type="protein sequence ID" value="NEV03313.1"/>
    <property type="molecule type" value="Genomic_DNA"/>
</dbReference>
<organism evidence="1 2">
    <name type="scientific">Bradyrhizobium uaiense</name>
    <dbReference type="NCBI Taxonomy" id="2594946"/>
    <lineage>
        <taxon>Bacteria</taxon>
        <taxon>Pseudomonadati</taxon>
        <taxon>Pseudomonadota</taxon>
        <taxon>Alphaproteobacteria</taxon>
        <taxon>Hyphomicrobiales</taxon>
        <taxon>Nitrobacteraceae</taxon>
        <taxon>Bradyrhizobium</taxon>
    </lineage>
</organism>
<evidence type="ECO:0000313" key="1">
    <source>
        <dbReference type="EMBL" id="NEV03313.1"/>
    </source>
</evidence>
<dbReference type="InterPro" id="IPR045851">
    <property type="entry name" value="AMP-bd_C_sf"/>
</dbReference>
<proteinExistence type="predicted"/>